<comment type="caution">
    <text evidence="1">The sequence shown here is derived from an EMBL/GenBank/DDBJ whole genome shotgun (WGS) entry which is preliminary data.</text>
</comment>
<accession>A0AA88GCI3</accession>
<dbReference type="Proteomes" id="UP000816034">
    <property type="component" value="Unassembled WGS sequence"/>
</dbReference>
<dbReference type="EMBL" id="PYSW02000040">
    <property type="protein sequence ID" value="KAG2375077.1"/>
    <property type="molecule type" value="Genomic_DNA"/>
</dbReference>
<reference evidence="1 2" key="1">
    <citation type="journal article" date="2018" name="BMC Genomics">
        <title>The genome of Naegleria lovaniensis, the basis for a comparative approach to unravel pathogenicity factors of the human pathogenic amoeba N. fowleri.</title>
        <authorList>
            <person name="Liechti N."/>
            <person name="Schurch N."/>
            <person name="Bruggmann R."/>
            <person name="Wittwer M."/>
        </authorList>
    </citation>
    <scope>NUCLEOTIDE SEQUENCE [LARGE SCALE GENOMIC DNA]</scope>
    <source>
        <strain evidence="1 2">ATCC 30569</strain>
    </source>
</reference>
<evidence type="ECO:0000313" key="2">
    <source>
        <dbReference type="Proteomes" id="UP000816034"/>
    </source>
</evidence>
<name>A0AA88GCI3_NAELO</name>
<gene>
    <name evidence="1" type="ORF">C9374_010081</name>
</gene>
<evidence type="ECO:0000313" key="1">
    <source>
        <dbReference type="EMBL" id="KAG2375077.1"/>
    </source>
</evidence>
<dbReference type="AlphaFoldDB" id="A0AA88GCI3"/>
<sequence length="764" mass="89023">MTTTANGIPSPHSSQQQSSEEFDLSDIETRFYQNQLYINITKLTKKLRKVKKDHTYYLPKKYTCFSFMNESSSAKYVDCLWAVSFLVSDHNKQKEEFLQWVAFWLYQQLLWNQISYQTPLMPVIDDTDNIDVKDTLGLHCSKCGHSHITGNRISRKPIWECTSQYRTNKVKSVMNVQQICSMLGLGFIQVLGLHFQQYLSSFVELLCYVCYKPGTDQVVKSRFIFLRQLFMNLEVPTLRISKYEMLLLKDFMLLSDERYQHMINFIGLNNVLPCSKTLYRLRKTVNDSIISAYEVKQSNSTLYLNYVPVLKDMVKIHHNECKDNPQPLSKLELKFVIDKGARTFLVGAVGPLNLKLAPQSRHSYISCVAMDDDENKENSKKIFCYLINVLESLEIRNGIAYCEMNNTVLAIDPYIINDLKMVGHVSDLNENGCFCPYCMCRKERRHFFDEKHTTRTLKYCIDQKVTIHTIICALHMKLRIVSNLISQVLLRINSPSLWEIIETRISKLYHCSQFQFRNTEAEEDDDSKGDQFLPQLPYLNGNQANVILFNFETVFDGIFDYMEIMIWLLTRVILFQYVEGVDTLKGNMQAKCRLEILCKWLGKLLREKYPASKFAFYFHILIVHIPELIFLFGPLWRYANEGSENIHAGHILGLERATAAGKENSPMVQLVFQELRRIYLSSTHNIPWQAKLVDDGSDDGMMFEWSSEEQIYTLLMKLEVAEERQIGSWKGMLYELMKASIKNIDTTNTSREETQEAIFLRTIL</sequence>
<organism evidence="1 2">
    <name type="scientific">Naegleria lovaniensis</name>
    <name type="common">Amoeba</name>
    <dbReference type="NCBI Taxonomy" id="51637"/>
    <lineage>
        <taxon>Eukaryota</taxon>
        <taxon>Discoba</taxon>
        <taxon>Heterolobosea</taxon>
        <taxon>Tetramitia</taxon>
        <taxon>Eutetramitia</taxon>
        <taxon>Vahlkampfiidae</taxon>
        <taxon>Naegleria</taxon>
    </lineage>
</organism>
<keyword evidence="2" id="KW-1185">Reference proteome</keyword>
<dbReference type="GeneID" id="68102535"/>
<proteinExistence type="predicted"/>
<protein>
    <submittedName>
        <fullName evidence="1">Uncharacterized protein</fullName>
    </submittedName>
</protein>
<dbReference type="RefSeq" id="XP_044544251.1">
    <property type="nucleotide sequence ID" value="XM_044685586.1"/>
</dbReference>